<proteinExistence type="predicted"/>
<evidence type="ECO:0000313" key="2">
    <source>
        <dbReference type="Proteomes" id="UP001177260"/>
    </source>
</evidence>
<reference evidence="1 2" key="1">
    <citation type="journal article" date="2023" name="ACS Omega">
        <title>Identification of the Neoaspergillic Acid Biosynthesis Gene Cluster by Establishing an In Vitro CRISPR-Ribonucleoprotein Genetic System in Aspergillus melleus.</title>
        <authorList>
            <person name="Yuan B."/>
            <person name="Grau M.F."/>
            <person name="Murata R.M."/>
            <person name="Torok T."/>
            <person name="Venkateswaran K."/>
            <person name="Stajich J.E."/>
            <person name="Wang C.C.C."/>
        </authorList>
    </citation>
    <scope>NUCLEOTIDE SEQUENCE [LARGE SCALE GENOMIC DNA]</scope>
    <source>
        <strain evidence="1 2">IMV 1140</strain>
    </source>
</reference>
<name>A0ACC3AQ94_9EURO</name>
<dbReference type="Proteomes" id="UP001177260">
    <property type="component" value="Unassembled WGS sequence"/>
</dbReference>
<dbReference type="EMBL" id="JAOPJF010000098">
    <property type="protein sequence ID" value="KAK1139795.1"/>
    <property type="molecule type" value="Genomic_DNA"/>
</dbReference>
<organism evidence="1 2">
    <name type="scientific">Aspergillus melleus</name>
    <dbReference type="NCBI Taxonomy" id="138277"/>
    <lineage>
        <taxon>Eukaryota</taxon>
        <taxon>Fungi</taxon>
        <taxon>Dikarya</taxon>
        <taxon>Ascomycota</taxon>
        <taxon>Pezizomycotina</taxon>
        <taxon>Eurotiomycetes</taxon>
        <taxon>Eurotiomycetidae</taxon>
        <taxon>Eurotiales</taxon>
        <taxon>Aspergillaceae</taxon>
        <taxon>Aspergillus</taxon>
        <taxon>Aspergillus subgen. Circumdati</taxon>
    </lineage>
</organism>
<keyword evidence="2" id="KW-1185">Reference proteome</keyword>
<protein>
    <submittedName>
        <fullName evidence="1">Uncharacterized protein</fullName>
    </submittedName>
</protein>
<gene>
    <name evidence="1" type="ORF">N8T08_011192</name>
</gene>
<sequence>MSLPSLPIEILGDIIDCIVISPIGIRGSAHLRLVNRTFDLEIRRSYARTSQFAFDRRFAVAPLSLTKCAFFAKYLLLRPKGKEKGKAEDKDISYHLNDLVDQLLGHEENVKGIPVESEHEDAKRYQLLSILCAKMSSVQLSLYPSPIKLPNGKTTTMDLLIAAIYTGHLSLVDHILSTDQINLQSDTSTLFETPLLAAVDTQSPDTVRTLLARNAPFKPPNMRPSRPFRGNPLLKAVENNDLVILTMLLDPSSNLCKSDLTYQHALVSSITSSPDSHRITSLLLSQYEPSLPESPYILSEGLRAACRSGHTELITHLLASGADVNSTLNYRETHSMAAPIAQAAWTGQVSAIRLLLSHGALLRPNPDGNTGVRTQHPGADALRAATWGNHWPAARALLDAGVARYLSQTDWCSVFKIAALHAECVDVAAHLLDCGVVTLTGLADDEVEAEDAVAELVAIVCQRGNVGFMEALVRHGLPVTGHAMYQRAEYPVPVVQALAWGQQGVVRLLEEVMGQKVDEEMKQLANAIREKEMSRGWGQIAAPECGMPAYTILR</sequence>
<evidence type="ECO:0000313" key="1">
    <source>
        <dbReference type="EMBL" id="KAK1139795.1"/>
    </source>
</evidence>
<comment type="caution">
    <text evidence="1">The sequence shown here is derived from an EMBL/GenBank/DDBJ whole genome shotgun (WGS) entry which is preliminary data.</text>
</comment>
<accession>A0ACC3AQ94</accession>